<reference evidence="7" key="1">
    <citation type="submission" date="2020-01" db="EMBL/GenBank/DDBJ databases">
        <authorList>
            <person name="Meier V. D."/>
            <person name="Meier V D."/>
        </authorList>
    </citation>
    <scope>NUCLEOTIDE SEQUENCE</scope>
    <source>
        <strain evidence="7">HLG_WM_MAG_07</strain>
    </source>
</reference>
<evidence type="ECO:0000256" key="3">
    <source>
        <dbReference type="ARBA" id="ARBA00022692"/>
    </source>
</evidence>
<evidence type="ECO:0008006" key="8">
    <source>
        <dbReference type="Google" id="ProtNLM"/>
    </source>
</evidence>
<feature type="transmembrane region" description="Helical" evidence="6">
    <location>
        <begin position="41"/>
        <end position="58"/>
    </location>
</feature>
<proteinExistence type="predicted"/>
<dbReference type="AlphaFoldDB" id="A0A6S6SKR0"/>
<keyword evidence="3 6" id="KW-0812">Transmembrane</keyword>
<dbReference type="GO" id="GO:0005886">
    <property type="term" value="C:plasma membrane"/>
    <property type="evidence" value="ECO:0007669"/>
    <property type="project" value="UniProtKB-SubCell"/>
</dbReference>
<comment type="subcellular location">
    <subcellularLocation>
        <location evidence="1">Cell membrane</location>
        <topology evidence="1">Multi-pass membrane protein</topology>
    </subcellularLocation>
</comment>
<evidence type="ECO:0000313" key="7">
    <source>
        <dbReference type="EMBL" id="CAA6810798.1"/>
    </source>
</evidence>
<dbReference type="EMBL" id="CACVAY010000047">
    <property type="protein sequence ID" value="CAA6810798.1"/>
    <property type="molecule type" value="Genomic_DNA"/>
</dbReference>
<dbReference type="InterPro" id="IPR005598">
    <property type="entry name" value="ATP_synth_I"/>
</dbReference>
<name>A0A6S6SKR0_9GAMM</name>
<evidence type="ECO:0000256" key="2">
    <source>
        <dbReference type="ARBA" id="ARBA00022475"/>
    </source>
</evidence>
<gene>
    <name evidence="7" type="ORF">HELGO_WM13903</name>
</gene>
<evidence type="ECO:0000256" key="5">
    <source>
        <dbReference type="ARBA" id="ARBA00023136"/>
    </source>
</evidence>
<sequence>MRAITADQEIDQKSKAARKYQLILMLVIVAILFAMQKSEHAYAAAYGGLVSLFLTWTISWSMRKANEIAKTDPKRGMGVLYLSAVIRFFLFLGLFALGIGLLKLAPLAVVATAIVIWMTGVIVPQFAQVKRQKRTES</sequence>
<feature type="transmembrane region" description="Helical" evidence="6">
    <location>
        <begin position="79"/>
        <end position="101"/>
    </location>
</feature>
<feature type="transmembrane region" description="Helical" evidence="6">
    <location>
        <begin position="107"/>
        <end position="127"/>
    </location>
</feature>
<feature type="transmembrane region" description="Helical" evidence="6">
    <location>
        <begin position="20"/>
        <end position="35"/>
    </location>
</feature>
<protein>
    <recommendedName>
        <fullName evidence="8">ATP synthase subunit I</fullName>
    </recommendedName>
</protein>
<accession>A0A6S6SKR0</accession>
<keyword evidence="2" id="KW-1003">Cell membrane</keyword>
<organism evidence="7">
    <name type="scientific">uncultured Thiotrichaceae bacterium</name>
    <dbReference type="NCBI Taxonomy" id="298394"/>
    <lineage>
        <taxon>Bacteria</taxon>
        <taxon>Pseudomonadati</taxon>
        <taxon>Pseudomonadota</taxon>
        <taxon>Gammaproteobacteria</taxon>
        <taxon>Thiotrichales</taxon>
        <taxon>Thiotrichaceae</taxon>
        <taxon>environmental samples</taxon>
    </lineage>
</organism>
<evidence type="ECO:0000256" key="1">
    <source>
        <dbReference type="ARBA" id="ARBA00004651"/>
    </source>
</evidence>
<dbReference type="Pfam" id="PF03899">
    <property type="entry name" value="ATP-synt_I"/>
    <property type="match status" value="1"/>
</dbReference>
<keyword evidence="4 6" id="KW-1133">Transmembrane helix</keyword>
<evidence type="ECO:0000256" key="6">
    <source>
        <dbReference type="SAM" id="Phobius"/>
    </source>
</evidence>
<evidence type="ECO:0000256" key="4">
    <source>
        <dbReference type="ARBA" id="ARBA00022989"/>
    </source>
</evidence>
<keyword evidence="5 6" id="KW-0472">Membrane</keyword>